<dbReference type="STRING" id="3068.D8TY39"/>
<dbReference type="AlphaFoldDB" id="D8TY39"/>
<evidence type="ECO:0000313" key="4">
    <source>
        <dbReference type="EMBL" id="EFJ47482.1"/>
    </source>
</evidence>
<organism evidence="5">
    <name type="scientific">Volvox carteri f. nagariensis</name>
    <dbReference type="NCBI Taxonomy" id="3068"/>
    <lineage>
        <taxon>Eukaryota</taxon>
        <taxon>Viridiplantae</taxon>
        <taxon>Chlorophyta</taxon>
        <taxon>core chlorophytes</taxon>
        <taxon>Chlorophyceae</taxon>
        <taxon>CS clade</taxon>
        <taxon>Chlamydomonadales</taxon>
        <taxon>Volvocaceae</taxon>
        <taxon>Volvox</taxon>
    </lineage>
</organism>
<dbReference type="InterPro" id="IPR008991">
    <property type="entry name" value="Translation_prot_SH3-like_sf"/>
</dbReference>
<dbReference type="InterPro" id="IPR038657">
    <property type="entry name" value="Ribosomal_bL19_sf"/>
</dbReference>
<dbReference type="eggNOG" id="KOG1698">
    <property type="taxonomic scope" value="Eukaryota"/>
</dbReference>
<accession>D8TY39</accession>
<dbReference type="InterPro" id="IPR001857">
    <property type="entry name" value="Ribosomal_bL19"/>
</dbReference>
<dbReference type="GO" id="GO:0003735">
    <property type="term" value="F:structural constituent of ribosome"/>
    <property type="evidence" value="ECO:0007669"/>
    <property type="project" value="InterPro"/>
</dbReference>
<sequence>MSPTVLAEGTPDLSLQQPMMPTAVVRDLRPPTRPYQLVPTLLQRPTGTPALYTPWTPTRVLQRRKHIRKRMGFLMQILEREQTERIRRARPLPDFRAGDILEVRMMLPEAERKVTIYRGVCIARYHKGIRSSFKIYNVYPECGGVVQHIPLYMPDLMGIKVVGRIPASQERLFYLLDRETSDYTFQTGVSAAN</sequence>
<dbReference type="KEGG" id="vcn:VOLCADRAFT_105060"/>
<proteinExistence type="inferred from homology"/>
<evidence type="ECO:0000313" key="5">
    <source>
        <dbReference type="Proteomes" id="UP000001058"/>
    </source>
</evidence>
<dbReference type="EMBL" id="GL378344">
    <property type="protein sequence ID" value="EFJ47482.1"/>
    <property type="molecule type" value="Genomic_DNA"/>
</dbReference>
<dbReference type="GeneID" id="9617079"/>
<comment type="similarity">
    <text evidence="1">Belongs to the bacterial ribosomal protein bL19 family.</text>
</comment>
<dbReference type="FunCoup" id="D8TY39">
    <property type="interactions" value="1138"/>
</dbReference>
<gene>
    <name evidence="4" type="primary">mrpL19</name>
    <name evidence="4" type="ORF">VOLCADRAFT_105060</name>
</gene>
<dbReference type="InParanoid" id="D8TY39"/>
<dbReference type="Gene3D" id="2.30.30.790">
    <property type="match status" value="1"/>
</dbReference>
<dbReference type="GO" id="GO:0005840">
    <property type="term" value="C:ribosome"/>
    <property type="evidence" value="ECO:0007669"/>
    <property type="project" value="UniProtKB-KW"/>
</dbReference>
<dbReference type="GO" id="GO:0006412">
    <property type="term" value="P:translation"/>
    <property type="evidence" value="ECO:0007669"/>
    <property type="project" value="InterPro"/>
</dbReference>
<keyword evidence="5" id="KW-1185">Reference proteome</keyword>
<name>D8TY39_VOLCA</name>
<evidence type="ECO:0000256" key="1">
    <source>
        <dbReference type="ARBA" id="ARBA00005781"/>
    </source>
</evidence>
<evidence type="ECO:0000256" key="3">
    <source>
        <dbReference type="ARBA" id="ARBA00023274"/>
    </source>
</evidence>
<evidence type="ECO:0000256" key="2">
    <source>
        <dbReference type="ARBA" id="ARBA00022980"/>
    </source>
</evidence>
<dbReference type="PANTHER" id="PTHR15680:SF9">
    <property type="entry name" value="LARGE RIBOSOMAL SUBUNIT PROTEIN BL19M"/>
    <property type="match status" value="1"/>
</dbReference>
<dbReference type="OrthoDB" id="432645at2759"/>
<protein>
    <submittedName>
        <fullName evidence="4">Mitochondrial ribosomal protein L19</fullName>
    </submittedName>
</protein>
<keyword evidence="2 4" id="KW-0689">Ribosomal protein</keyword>
<dbReference type="GO" id="GO:1990904">
    <property type="term" value="C:ribonucleoprotein complex"/>
    <property type="evidence" value="ECO:0007669"/>
    <property type="project" value="UniProtKB-KW"/>
</dbReference>
<dbReference type="RefSeq" id="XP_002951306.1">
    <property type="nucleotide sequence ID" value="XM_002951260.1"/>
</dbReference>
<dbReference type="Pfam" id="PF01245">
    <property type="entry name" value="Ribosomal_L19"/>
    <property type="match status" value="1"/>
</dbReference>
<keyword evidence="3" id="KW-0687">Ribonucleoprotein</keyword>
<reference evidence="4 5" key="1">
    <citation type="journal article" date="2010" name="Science">
        <title>Genomic analysis of organismal complexity in the multicellular green alga Volvox carteri.</title>
        <authorList>
            <person name="Prochnik S.E."/>
            <person name="Umen J."/>
            <person name="Nedelcu A.M."/>
            <person name="Hallmann A."/>
            <person name="Miller S.M."/>
            <person name="Nishii I."/>
            <person name="Ferris P."/>
            <person name="Kuo A."/>
            <person name="Mitros T."/>
            <person name="Fritz-Laylin L.K."/>
            <person name="Hellsten U."/>
            <person name="Chapman J."/>
            <person name="Simakov O."/>
            <person name="Rensing S.A."/>
            <person name="Terry A."/>
            <person name="Pangilinan J."/>
            <person name="Kapitonov V."/>
            <person name="Jurka J."/>
            <person name="Salamov A."/>
            <person name="Shapiro H."/>
            <person name="Schmutz J."/>
            <person name="Grimwood J."/>
            <person name="Lindquist E."/>
            <person name="Lucas S."/>
            <person name="Grigoriev I.V."/>
            <person name="Schmitt R."/>
            <person name="Kirk D."/>
            <person name="Rokhsar D.S."/>
        </authorList>
    </citation>
    <scope>NUCLEOTIDE SEQUENCE [LARGE SCALE GENOMIC DNA]</scope>
    <source>
        <strain evidence="5">f. Nagariensis / Eve</strain>
    </source>
</reference>
<dbReference type="SUPFAM" id="SSF50104">
    <property type="entry name" value="Translation proteins SH3-like domain"/>
    <property type="match status" value="1"/>
</dbReference>
<dbReference type="Proteomes" id="UP000001058">
    <property type="component" value="Unassembled WGS sequence"/>
</dbReference>
<dbReference type="PANTHER" id="PTHR15680">
    <property type="entry name" value="RIBOSOMAL PROTEIN L19"/>
    <property type="match status" value="1"/>
</dbReference>